<evidence type="ECO:0000313" key="7">
    <source>
        <dbReference type="Proteomes" id="UP000254084"/>
    </source>
</evidence>
<dbReference type="PANTHER" id="PTHR30097">
    <property type="entry name" value="CATION EFFLUX SYSTEM PROTEIN CUSB"/>
    <property type="match status" value="1"/>
</dbReference>
<evidence type="ECO:0000313" key="6">
    <source>
        <dbReference type="EMBL" id="SUD61813.1"/>
    </source>
</evidence>
<dbReference type="GO" id="GO:0030313">
    <property type="term" value="C:cell envelope"/>
    <property type="evidence" value="ECO:0007669"/>
    <property type="project" value="TreeGrafter"/>
</dbReference>
<evidence type="ECO:0000256" key="3">
    <source>
        <dbReference type="SAM" id="MobiDB-lite"/>
    </source>
</evidence>
<feature type="region of interest" description="Disordered" evidence="3">
    <location>
        <begin position="34"/>
        <end position="68"/>
    </location>
</feature>
<dbReference type="PANTHER" id="PTHR30097:SF4">
    <property type="entry name" value="SLR6042 PROTEIN"/>
    <property type="match status" value="1"/>
</dbReference>
<dbReference type="InterPro" id="IPR051909">
    <property type="entry name" value="MFP_Cation_Efflux"/>
</dbReference>
<sequence>MNSTKNRLLIGAALLIALGLGFGVAQFVPHAEHEAQAEDGDHASHDEGHEEDGGHDDHDEHEGESTEEGVVALTEQQIKASGIGIVNVSRGGGNEYRLSGRVEPAVDAKAIVAAVTSGRVEQILVATGASVEVGQSLAIIVSGEAATLRANADAAVAEAEAARLVYQRDLNLVAQGIVARQEMEASRARSLAADAAARAAQAQVAASGSPDTSGRLTINSPIAGIVSAVNITPGGVVAAGGAVAEIADPARVELVFNAPPALASEVTTGTRIQVTGTSRNFDAVVVGVAANAREQSGATVIRARSTAGDLPPAGSPITAIVVTDTQEAGLTVPADAVQTVEGQSVVFVVEDSGFRATPVLVGRRAGGFIEILNGLSGNERIAGTNAFLLKAELAKGEAEHGH</sequence>
<dbReference type="SUPFAM" id="SSF111369">
    <property type="entry name" value="HlyD-like secretion proteins"/>
    <property type="match status" value="1"/>
</dbReference>
<feature type="compositionally biased region" description="Basic and acidic residues" evidence="3">
    <location>
        <begin position="34"/>
        <end position="64"/>
    </location>
</feature>
<dbReference type="Gene3D" id="2.40.30.170">
    <property type="match status" value="1"/>
</dbReference>
<dbReference type="FunFam" id="2.40.420.20:FF:000006">
    <property type="entry name" value="RND family efflux transporter MFP subunit"/>
    <property type="match status" value="1"/>
</dbReference>
<feature type="domain" description="CzcB-like C-terminal circularly permuted SH3-like" evidence="5">
    <location>
        <begin position="330"/>
        <end position="390"/>
    </location>
</feature>
<evidence type="ECO:0000259" key="5">
    <source>
        <dbReference type="Pfam" id="PF25975"/>
    </source>
</evidence>
<gene>
    <name evidence="6" type="primary">czcB_1</name>
    <name evidence="6" type="ORF">NCTC10860_04229</name>
</gene>
<dbReference type="Gene3D" id="2.40.50.100">
    <property type="match status" value="1"/>
</dbReference>
<dbReference type="Proteomes" id="UP000254084">
    <property type="component" value="Unassembled WGS sequence"/>
</dbReference>
<dbReference type="Pfam" id="PF25975">
    <property type="entry name" value="CzcB_C"/>
    <property type="match status" value="1"/>
</dbReference>
<organism evidence="6 7">
    <name type="scientific">Ectopseudomonas oleovorans</name>
    <name type="common">Pseudomonas oleovorans</name>
    <dbReference type="NCBI Taxonomy" id="301"/>
    <lineage>
        <taxon>Bacteria</taxon>
        <taxon>Pseudomonadati</taxon>
        <taxon>Pseudomonadota</taxon>
        <taxon>Gammaproteobacteria</taxon>
        <taxon>Pseudomonadales</taxon>
        <taxon>Pseudomonadaceae</taxon>
        <taxon>Ectopseudomonas</taxon>
    </lineage>
</organism>
<dbReference type="Pfam" id="PF25973">
    <property type="entry name" value="BSH_CzcB"/>
    <property type="match status" value="1"/>
</dbReference>
<keyword evidence="2" id="KW-0813">Transport</keyword>
<comment type="similarity">
    <text evidence="1">Belongs to the membrane fusion protein (MFP) (TC 8.A.1) family.</text>
</comment>
<dbReference type="InterPro" id="IPR058649">
    <property type="entry name" value="CzcB_C"/>
</dbReference>
<protein>
    <submittedName>
        <fullName evidence="6">HlyD family secretion protein</fullName>
    </submittedName>
</protein>
<evidence type="ECO:0000256" key="2">
    <source>
        <dbReference type="ARBA" id="ARBA00022448"/>
    </source>
</evidence>
<dbReference type="InterPro" id="IPR006143">
    <property type="entry name" value="RND_pump_MFP"/>
</dbReference>
<dbReference type="EMBL" id="UGUW01000004">
    <property type="protein sequence ID" value="SUD61813.1"/>
    <property type="molecule type" value="Genomic_DNA"/>
</dbReference>
<feature type="domain" description="CzcB-like barrel-sandwich hybrid" evidence="4">
    <location>
        <begin position="110"/>
        <end position="248"/>
    </location>
</feature>
<dbReference type="NCBIfam" id="TIGR01730">
    <property type="entry name" value="RND_mfp"/>
    <property type="match status" value="1"/>
</dbReference>
<name>A0A379KAW2_ECTOL</name>
<dbReference type="InterPro" id="IPR058647">
    <property type="entry name" value="BSH_CzcB-like"/>
</dbReference>
<reference evidence="6 7" key="1">
    <citation type="submission" date="2018-06" db="EMBL/GenBank/DDBJ databases">
        <authorList>
            <consortium name="Pathogen Informatics"/>
            <person name="Doyle S."/>
        </authorList>
    </citation>
    <scope>NUCLEOTIDE SEQUENCE [LARGE SCALE GENOMIC DNA]</scope>
    <source>
        <strain evidence="6 7">NCTC10860</strain>
    </source>
</reference>
<dbReference type="AlphaFoldDB" id="A0A379KAW2"/>
<evidence type="ECO:0000256" key="1">
    <source>
        <dbReference type="ARBA" id="ARBA00009477"/>
    </source>
</evidence>
<dbReference type="Gene3D" id="2.40.420.20">
    <property type="match status" value="1"/>
</dbReference>
<proteinExistence type="inferred from homology"/>
<dbReference type="Gene3D" id="1.10.287.470">
    <property type="entry name" value="Helix hairpin bin"/>
    <property type="match status" value="1"/>
</dbReference>
<dbReference type="GO" id="GO:0015679">
    <property type="term" value="P:plasma membrane copper ion transport"/>
    <property type="evidence" value="ECO:0007669"/>
    <property type="project" value="TreeGrafter"/>
</dbReference>
<dbReference type="RefSeq" id="WP_084342084.1">
    <property type="nucleotide sequence ID" value="NZ_UGUW01000004.1"/>
</dbReference>
<dbReference type="GO" id="GO:0016020">
    <property type="term" value="C:membrane"/>
    <property type="evidence" value="ECO:0007669"/>
    <property type="project" value="InterPro"/>
</dbReference>
<evidence type="ECO:0000259" key="4">
    <source>
        <dbReference type="Pfam" id="PF25973"/>
    </source>
</evidence>
<dbReference type="GO" id="GO:0060003">
    <property type="term" value="P:copper ion export"/>
    <property type="evidence" value="ECO:0007669"/>
    <property type="project" value="TreeGrafter"/>
</dbReference>
<dbReference type="GO" id="GO:0022857">
    <property type="term" value="F:transmembrane transporter activity"/>
    <property type="evidence" value="ECO:0007669"/>
    <property type="project" value="InterPro"/>
</dbReference>
<accession>A0A379KAW2</accession>